<dbReference type="Pfam" id="PF05368">
    <property type="entry name" value="NmrA"/>
    <property type="match status" value="1"/>
</dbReference>
<dbReference type="AlphaFoldDB" id="A0AAD5TS96"/>
<reference evidence="4" key="1">
    <citation type="submission" date="2020-05" db="EMBL/GenBank/DDBJ databases">
        <title>Phylogenomic resolution of chytrid fungi.</title>
        <authorList>
            <person name="Stajich J.E."/>
            <person name="Amses K."/>
            <person name="Simmons R."/>
            <person name="Seto K."/>
            <person name="Myers J."/>
            <person name="Bonds A."/>
            <person name="Quandt C.A."/>
            <person name="Barry K."/>
            <person name="Liu P."/>
            <person name="Grigoriev I."/>
            <person name="Longcore J.E."/>
            <person name="James T.Y."/>
        </authorList>
    </citation>
    <scope>NUCLEOTIDE SEQUENCE</scope>
    <source>
        <strain evidence="4">JEL0476</strain>
    </source>
</reference>
<dbReference type="PANTHER" id="PTHR47706:SF9">
    <property type="entry name" value="NMRA-LIKE DOMAIN-CONTAINING PROTEIN-RELATED"/>
    <property type="match status" value="1"/>
</dbReference>
<dbReference type="SUPFAM" id="SSF51735">
    <property type="entry name" value="NAD(P)-binding Rossmann-fold domains"/>
    <property type="match status" value="1"/>
</dbReference>
<name>A0AAD5TS96_9FUNG</name>
<dbReference type="InterPro" id="IPR051609">
    <property type="entry name" value="NmrA/Isoflavone_reductase-like"/>
</dbReference>
<evidence type="ECO:0000256" key="2">
    <source>
        <dbReference type="ARBA" id="ARBA00023002"/>
    </source>
</evidence>
<evidence type="ECO:0000256" key="1">
    <source>
        <dbReference type="ARBA" id="ARBA00022857"/>
    </source>
</evidence>
<evidence type="ECO:0000313" key="4">
    <source>
        <dbReference type="EMBL" id="KAJ3199065.1"/>
    </source>
</evidence>
<protein>
    <recommendedName>
        <fullName evidence="3">NmrA-like domain-containing protein</fullName>
    </recommendedName>
</protein>
<dbReference type="EMBL" id="JADGJW010002198">
    <property type="protein sequence ID" value="KAJ3199065.1"/>
    <property type="molecule type" value="Genomic_DNA"/>
</dbReference>
<dbReference type="InterPro" id="IPR036291">
    <property type="entry name" value="NAD(P)-bd_dom_sf"/>
</dbReference>
<dbReference type="GO" id="GO:0016491">
    <property type="term" value="F:oxidoreductase activity"/>
    <property type="evidence" value="ECO:0007669"/>
    <property type="project" value="UniProtKB-KW"/>
</dbReference>
<dbReference type="PANTHER" id="PTHR47706">
    <property type="entry name" value="NMRA-LIKE FAMILY PROTEIN"/>
    <property type="match status" value="1"/>
</dbReference>
<sequence>MVAKTNFKKIAVFGGTGNLGTTISKALLADKTLNVTIFTRNDTIQKGEKKSLFEEFTTAGGHVKPVDTSNLQELSEALRGIEVVVSIVGGPGLE</sequence>
<accession>A0AAD5TS96</accession>
<comment type="caution">
    <text evidence="4">The sequence shown here is derived from an EMBL/GenBank/DDBJ whole genome shotgun (WGS) entry which is preliminary data.</text>
</comment>
<keyword evidence="1" id="KW-0521">NADP</keyword>
<feature type="non-terminal residue" evidence="4">
    <location>
        <position position="1"/>
    </location>
</feature>
<dbReference type="Gene3D" id="3.40.50.720">
    <property type="entry name" value="NAD(P)-binding Rossmann-like Domain"/>
    <property type="match status" value="1"/>
</dbReference>
<evidence type="ECO:0000259" key="3">
    <source>
        <dbReference type="Pfam" id="PF05368"/>
    </source>
</evidence>
<evidence type="ECO:0000313" key="5">
    <source>
        <dbReference type="Proteomes" id="UP001211065"/>
    </source>
</evidence>
<organism evidence="4 5">
    <name type="scientific">Clydaea vesicula</name>
    <dbReference type="NCBI Taxonomy" id="447962"/>
    <lineage>
        <taxon>Eukaryota</taxon>
        <taxon>Fungi</taxon>
        <taxon>Fungi incertae sedis</taxon>
        <taxon>Chytridiomycota</taxon>
        <taxon>Chytridiomycota incertae sedis</taxon>
        <taxon>Chytridiomycetes</taxon>
        <taxon>Lobulomycetales</taxon>
        <taxon>Lobulomycetaceae</taxon>
        <taxon>Clydaea</taxon>
    </lineage>
</organism>
<gene>
    <name evidence="4" type="ORF">HK099_003321</name>
</gene>
<dbReference type="Proteomes" id="UP001211065">
    <property type="component" value="Unassembled WGS sequence"/>
</dbReference>
<keyword evidence="2" id="KW-0560">Oxidoreductase</keyword>
<keyword evidence="5" id="KW-1185">Reference proteome</keyword>
<dbReference type="InterPro" id="IPR008030">
    <property type="entry name" value="NmrA-like"/>
</dbReference>
<proteinExistence type="predicted"/>
<feature type="domain" description="NmrA-like" evidence="3">
    <location>
        <begin position="8"/>
        <end position="89"/>
    </location>
</feature>